<dbReference type="EMBL" id="QKLW01000007">
    <property type="protein sequence ID" value="PYF79894.1"/>
    <property type="molecule type" value="Genomic_DNA"/>
</dbReference>
<comment type="caution">
    <text evidence="3">The sequence shown here is derived from an EMBL/GenBank/DDBJ whole genome shotgun (WGS) entry which is preliminary data.</text>
</comment>
<feature type="region of interest" description="Disordered" evidence="1">
    <location>
        <begin position="282"/>
        <end position="318"/>
    </location>
</feature>
<gene>
    <name evidence="3" type="ORF">DFP75_10759</name>
</gene>
<organism evidence="3 4">
    <name type="scientific">Marinomonas alcarazii</name>
    <dbReference type="NCBI Taxonomy" id="491949"/>
    <lineage>
        <taxon>Bacteria</taxon>
        <taxon>Pseudomonadati</taxon>
        <taxon>Pseudomonadota</taxon>
        <taxon>Gammaproteobacteria</taxon>
        <taxon>Oceanospirillales</taxon>
        <taxon>Oceanospirillaceae</taxon>
        <taxon>Marinomonas</taxon>
    </lineage>
</organism>
<sequence length="498" mass="56887">MRRNTHIAIEWDNGKQSSVPIEVANLIARGRRYDGKDPFSDDTLEELTCTIDSLVKHVSNRSAGQHIFSTNRGLIRIQDFELARTFFFHNQHLTRAAFRANGLGEIAYVEGSHQQHILFFPPSTKYPVSNLSSIASRKHLAWIFIDQAARKSFFSIYTYFIEAHKNRELGFMFDAPDITGWHLKLLGRLGDDGVFDVYEIDSVRTHLKNRVGNVEFDHPKFKEKAPSDKKSIKQGNGEMPPVDIDPELDMGEVPSMGGRIDKKRQKGFSFNVDNIGTTTLKKDTKKKSKTSVKPAKDEAPEKELSSVGLPESEGTAQEFDPVINQDETYDLEDVPETQKFLVFRQLMNELSREERYPLDELKCCLFPVPTNKSKAIYETKDGLRLRFFIAKFSFKKANIILIEADTDSSTKDKKASTLILGFDAEPERSLFEIVQSFSNKGGSWDTAYIQSRTSHFERCNHLSKMKDGENVSESDYLSEWKKLLKKKLDKLNQDDETV</sequence>
<dbReference type="Proteomes" id="UP000247551">
    <property type="component" value="Unassembled WGS sequence"/>
</dbReference>
<dbReference type="InterPro" id="IPR041419">
    <property type="entry name" value="TnsE_C"/>
</dbReference>
<accession>A0A318UU50</accession>
<feature type="compositionally biased region" description="Basic and acidic residues" evidence="1">
    <location>
        <begin position="294"/>
        <end position="304"/>
    </location>
</feature>
<feature type="compositionally biased region" description="Basic and acidic residues" evidence="1">
    <location>
        <begin position="222"/>
        <end position="231"/>
    </location>
</feature>
<reference evidence="3 4" key="1">
    <citation type="submission" date="2018-06" db="EMBL/GenBank/DDBJ databases">
        <title>Genomic Encyclopedia of Type Strains, Phase III (KMG-III): the genomes of soil and plant-associated and newly described type strains.</title>
        <authorList>
            <person name="Whitman W."/>
        </authorList>
    </citation>
    <scope>NUCLEOTIDE SEQUENCE [LARGE SCALE GENOMIC DNA]</scope>
    <source>
        <strain evidence="3 4">CECT 7730</strain>
    </source>
</reference>
<feature type="region of interest" description="Disordered" evidence="1">
    <location>
        <begin position="222"/>
        <end position="248"/>
    </location>
</feature>
<evidence type="ECO:0000256" key="1">
    <source>
        <dbReference type="SAM" id="MobiDB-lite"/>
    </source>
</evidence>
<proteinExistence type="predicted"/>
<name>A0A318UU50_9GAMM</name>
<dbReference type="Pfam" id="PF18623">
    <property type="entry name" value="TnsE_C"/>
    <property type="match status" value="1"/>
</dbReference>
<evidence type="ECO:0000259" key="2">
    <source>
        <dbReference type="Pfam" id="PF18623"/>
    </source>
</evidence>
<keyword evidence="4" id="KW-1185">Reference proteome</keyword>
<protein>
    <recommendedName>
        <fullName evidence="2">TnsE C-terminal domain-containing protein</fullName>
    </recommendedName>
</protein>
<feature type="domain" description="TnsE C-terminal" evidence="2">
    <location>
        <begin position="339"/>
        <end position="482"/>
    </location>
</feature>
<evidence type="ECO:0000313" key="4">
    <source>
        <dbReference type="Proteomes" id="UP000247551"/>
    </source>
</evidence>
<dbReference type="AlphaFoldDB" id="A0A318UU50"/>
<evidence type="ECO:0000313" key="3">
    <source>
        <dbReference type="EMBL" id="PYF79894.1"/>
    </source>
</evidence>